<feature type="region of interest" description="Disordered" evidence="1">
    <location>
        <begin position="294"/>
        <end position="338"/>
    </location>
</feature>
<organism evidence="2 3">
    <name type="scientific">Apolygus lucorum</name>
    <name type="common">Small green plant bug</name>
    <name type="synonym">Lygocoris lucorum</name>
    <dbReference type="NCBI Taxonomy" id="248454"/>
    <lineage>
        <taxon>Eukaryota</taxon>
        <taxon>Metazoa</taxon>
        <taxon>Ecdysozoa</taxon>
        <taxon>Arthropoda</taxon>
        <taxon>Hexapoda</taxon>
        <taxon>Insecta</taxon>
        <taxon>Pterygota</taxon>
        <taxon>Neoptera</taxon>
        <taxon>Paraneoptera</taxon>
        <taxon>Hemiptera</taxon>
        <taxon>Heteroptera</taxon>
        <taxon>Panheteroptera</taxon>
        <taxon>Cimicomorpha</taxon>
        <taxon>Miridae</taxon>
        <taxon>Mirini</taxon>
        <taxon>Apolygus</taxon>
    </lineage>
</organism>
<comment type="caution">
    <text evidence="2">The sequence shown here is derived from an EMBL/GenBank/DDBJ whole genome shotgun (WGS) entry which is preliminary data.</text>
</comment>
<reference evidence="2" key="1">
    <citation type="journal article" date="2021" name="Mol. Ecol. Resour.">
        <title>Apolygus lucorum genome provides insights into omnivorousness and mesophyll feeding.</title>
        <authorList>
            <person name="Liu Y."/>
            <person name="Liu H."/>
            <person name="Wang H."/>
            <person name="Huang T."/>
            <person name="Liu B."/>
            <person name="Yang B."/>
            <person name="Yin L."/>
            <person name="Li B."/>
            <person name="Zhang Y."/>
            <person name="Zhang S."/>
            <person name="Jiang F."/>
            <person name="Zhang X."/>
            <person name="Ren Y."/>
            <person name="Wang B."/>
            <person name="Wang S."/>
            <person name="Lu Y."/>
            <person name="Wu K."/>
            <person name="Fan W."/>
            <person name="Wang G."/>
        </authorList>
    </citation>
    <scope>NUCLEOTIDE SEQUENCE</scope>
    <source>
        <strain evidence="2">12Hb</strain>
    </source>
</reference>
<gene>
    <name evidence="2" type="ORF">GE061_016155</name>
</gene>
<keyword evidence="3" id="KW-1185">Reference proteome</keyword>
<dbReference type="EMBL" id="WIXP02000007">
    <property type="protein sequence ID" value="KAF6207707.1"/>
    <property type="molecule type" value="Genomic_DNA"/>
</dbReference>
<dbReference type="Proteomes" id="UP000466442">
    <property type="component" value="Unassembled WGS sequence"/>
</dbReference>
<proteinExistence type="predicted"/>
<dbReference type="AlphaFoldDB" id="A0A8S9XFE6"/>
<feature type="region of interest" description="Disordered" evidence="1">
    <location>
        <begin position="101"/>
        <end position="121"/>
    </location>
</feature>
<accession>A0A8S9XFE6</accession>
<evidence type="ECO:0000256" key="1">
    <source>
        <dbReference type="SAM" id="MobiDB-lite"/>
    </source>
</evidence>
<evidence type="ECO:0000313" key="2">
    <source>
        <dbReference type="EMBL" id="KAF6207707.1"/>
    </source>
</evidence>
<sequence>MDARSLKRMNARSIRDTETSFCLVSSTHRFNSRNQNRILTRVFQASDKLVDELDKMEKYRSHQLPSRNLIPPRKPVVCYSAQCKNINHIRPSSAVLKHKMTPEAVRSEPQRKSPCPPRGWENSRNQTLENRANCAQNIGDDDSITYDKFVGKFLGTPDINEASSVIVEDERTYQPRNPRENDRTFGGVQPSSTSWRPSREEMFLHQSRPLNDSTNRHLCGSSANKQKCPKSEHPGYYLMDENERRYRAMNPIVNDTPFEEEGPSNISWRLSPEEISLYESHALNDSTCRHFHASCGNKQKSTKSHDSQYSPNMSGIDKADMHLPPPGASGRQPDRDEESAMKRNQFGNDISIQGIETSNISWQMNSSDISLYREHVNIKSWRSERFLQTEHRMSRIPEHNNYY</sequence>
<name>A0A8S9XFE6_APOLU</name>
<evidence type="ECO:0000313" key="3">
    <source>
        <dbReference type="Proteomes" id="UP000466442"/>
    </source>
</evidence>
<feature type="region of interest" description="Disordered" evidence="1">
    <location>
        <begin position="175"/>
        <end position="199"/>
    </location>
</feature>
<protein>
    <submittedName>
        <fullName evidence="2">Uncharacterized protein</fullName>
    </submittedName>
</protein>